<protein>
    <submittedName>
        <fullName evidence="2">Flagellar basal-body rod protein FlgB</fullName>
    </submittedName>
</protein>
<keyword evidence="2" id="KW-0969">Cilium</keyword>
<sequence>MFQSLDVFRTAIAMARHAGTQQALSAQNIANADTPDYRALEIPDFASTLRTEGSGMRATRDSHLHGVSALGTADPETRREAEDPNGNTVSIELELVTATEAMRSHDRALAIYRSNLNLLRASLGR</sequence>
<keyword evidence="3" id="KW-1185">Reference proteome</keyword>
<evidence type="ECO:0000256" key="1">
    <source>
        <dbReference type="SAM" id="MobiDB-lite"/>
    </source>
</evidence>
<dbReference type="STRING" id="555512.SAMN04487993_104410"/>
<gene>
    <name evidence="2" type="ORF">SAMN04487993_104410</name>
</gene>
<keyword evidence="2" id="KW-0966">Cell projection</keyword>
<evidence type="ECO:0000313" key="3">
    <source>
        <dbReference type="Proteomes" id="UP000199093"/>
    </source>
</evidence>
<dbReference type="NCBIfam" id="NF009270">
    <property type="entry name" value="PRK12627.1"/>
    <property type="match status" value="1"/>
</dbReference>
<reference evidence="2 3" key="1">
    <citation type="submission" date="2016-10" db="EMBL/GenBank/DDBJ databases">
        <authorList>
            <person name="de Groot N.N."/>
        </authorList>
    </citation>
    <scope>NUCLEOTIDE SEQUENCE [LARGE SCALE GENOMIC DNA]</scope>
    <source>
        <strain evidence="2 3">DSM 26424</strain>
    </source>
</reference>
<name>A0A1G8UNE2_9RHOB</name>
<accession>A0A1G8UNE2</accession>
<dbReference type="RefSeq" id="WP_207543701.1">
    <property type="nucleotide sequence ID" value="NZ_FNEJ01000044.1"/>
</dbReference>
<evidence type="ECO:0000313" key="2">
    <source>
        <dbReference type="EMBL" id="SDJ54665.1"/>
    </source>
</evidence>
<organism evidence="2 3">
    <name type="scientific">Salipiger marinus</name>
    <dbReference type="NCBI Taxonomy" id="555512"/>
    <lineage>
        <taxon>Bacteria</taxon>
        <taxon>Pseudomonadati</taxon>
        <taxon>Pseudomonadota</taxon>
        <taxon>Alphaproteobacteria</taxon>
        <taxon>Rhodobacterales</taxon>
        <taxon>Roseobacteraceae</taxon>
        <taxon>Salipiger</taxon>
    </lineage>
</organism>
<dbReference type="Proteomes" id="UP000199093">
    <property type="component" value="Unassembled WGS sequence"/>
</dbReference>
<proteinExistence type="predicted"/>
<feature type="region of interest" description="Disordered" evidence="1">
    <location>
        <begin position="51"/>
        <end position="88"/>
    </location>
</feature>
<keyword evidence="2" id="KW-0282">Flagellum</keyword>
<dbReference type="EMBL" id="FNEJ01000044">
    <property type="protein sequence ID" value="SDJ54665.1"/>
    <property type="molecule type" value="Genomic_DNA"/>
</dbReference>
<dbReference type="AlphaFoldDB" id="A0A1G8UNE2"/>